<dbReference type="InterPro" id="IPR035901">
    <property type="entry name" value="GIY-YIG_endonuc_sf"/>
</dbReference>
<dbReference type="SUPFAM" id="SSF64496">
    <property type="entry name" value="DNA-binding domain of intron-encoded endonucleases"/>
    <property type="match status" value="1"/>
</dbReference>
<comment type="similarity">
    <text evidence="1">To endonucleases of group I introns of fungi and phage.</text>
</comment>
<evidence type="ECO:0000256" key="1">
    <source>
        <dbReference type="ARBA" id="ARBA00010045"/>
    </source>
</evidence>
<name>A0A0F8X6E4_9ZZZZ</name>
<sequence length="248" mass="28225">MMPAGGNKKVGRPSNKDYYVYLYLTPNGIPFYVGKGSEDRYKVRGHLGKNSPNPFLKRKIRKVSAKNVKIHFLHKNISEEEVFYWERYWIKYIGRRDKKEGSLCNLTDGGEGPSGYMHTDEAKQKMSDVFKGRIISDETRQKMGAAQKGRLAGEKNPMYGKSAPNKGIPHSDETRQKMSTTQKGRKLSEITKQKMRGPRKPRGPMSAETKQKLSDILKGRVAWNKGVPMSDEIKQKIRNTKKGKKDGS</sequence>
<dbReference type="AlphaFoldDB" id="A0A0F8X6E4"/>
<organism evidence="4">
    <name type="scientific">marine sediment metagenome</name>
    <dbReference type="NCBI Taxonomy" id="412755"/>
    <lineage>
        <taxon>unclassified sequences</taxon>
        <taxon>metagenomes</taxon>
        <taxon>ecological metagenomes</taxon>
    </lineage>
</organism>
<feature type="domain" description="GIY-YIG" evidence="3">
    <location>
        <begin position="16"/>
        <end position="101"/>
    </location>
</feature>
<dbReference type="GO" id="GO:0003677">
    <property type="term" value="F:DNA binding"/>
    <property type="evidence" value="ECO:0007669"/>
    <property type="project" value="InterPro"/>
</dbReference>
<dbReference type="InterPro" id="IPR003611">
    <property type="entry name" value="NUMOD3"/>
</dbReference>
<dbReference type="SMART" id="SM00496">
    <property type="entry name" value="IENR2"/>
    <property type="match status" value="6"/>
</dbReference>
<evidence type="ECO:0000256" key="2">
    <source>
        <dbReference type="SAM" id="MobiDB-lite"/>
    </source>
</evidence>
<accession>A0A0F8X6E4</accession>
<dbReference type="SUPFAM" id="SSF82771">
    <property type="entry name" value="GIY-YIG endonuclease"/>
    <property type="match status" value="1"/>
</dbReference>
<dbReference type="Pfam" id="PF07460">
    <property type="entry name" value="NUMOD3"/>
    <property type="match status" value="2"/>
</dbReference>
<dbReference type="PROSITE" id="PS50164">
    <property type="entry name" value="GIY_YIG"/>
    <property type="match status" value="1"/>
</dbReference>
<dbReference type="InterPro" id="IPR000305">
    <property type="entry name" value="GIY-YIG_endonuc"/>
</dbReference>
<evidence type="ECO:0000259" key="3">
    <source>
        <dbReference type="PROSITE" id="PS50164"/>
    </source>
</evidence>
<proteinExistence type="predicted"/>
<feature type="region of interest" description="Disordered" evidence="2">
    <location>
        <begin position="227"/>
        <end position="248"/>
    </location>
</feature>
<feature type="region of interest" description="Disordered" evidence="2">
    <location>
        <begin position="142"/>
        <end position="211"/>
    </location>
</feature>
<evidence type="ECO:0000313" key="4">
    <source>
        <dbReference type="EMBL" id="KKK56525.1"/>
    </source>
</evidence>
<comment type="caution">
    <text evidence="4">The sequence shown here is derived from an EMBL/GenBank/DDBJ whole genome shotgun (WGS) entry which is preliminary data.</text>
</comment>
<dbReference type="EMBL" id="LAZR01064950">
    <property type="protein sequence ID" value="KKK56525.1"/>
    <property type="molecule type" value="Genomic_DNA"/>
</dbReference>
<reference evidence="4" key="1">
    <citation type="journal article" date="2015" name="Nature">
        <title>Complex archaea that bridge the gap between prokaryotes and eukaryotes.</title>
        <authorList>
            <person name="Spang A."/>
            <person name="Saw J.H."/>
            <person name="Jorgensen S.L."/>
            <person name="Zaremba-Niedzwiedzka K."/>
            <person name="Martijn J."/>
            <person name="Lind A.E."/>
            <person name="van Eijk R."/>
            <person name="Schleper C."/>
            <person name="Guy L."/>
            <person name="Ettema T.J."/>
        </authorList>
    </citation>
    <scope>NUCLEOTIDE SEQUENCE</scope>
</reference>
<feature type="compositionally biased region" description="Basic residues" evidence="2">
    <location>
        <begin position="193"/>
        <end position="202"/>
    </location>
</feature>
<feature type="compositionally biased region" description="Basic residues" evidence="2">
    <location>
        <begin position="236"/>
        <end position="248"/>
    </location>
</feature>
<protein>
    <recommendedName>
        <fullName evidence="3">GIY-YIG domain-containing protein</fullName>
    </recommendedName>
</protein>
<gene>
    <name evidence="4" type="ORF">LCGC14_3063640</name>
</gene>